<evidence type="ECO:0000313" key="6">
    <source>
        <dbReference type="EMBL" id="MDN2480446.1"/>
    </source>
</evidence>
<dbReference type="PANTHER" id="PTHR37419:SF1">
    <property type="entry name" value="SERINE_THREONINE-PROTEIN KINASE TOXIN HIPA"/>
    <property type="match status" value="1"/>
</dbReference>
<evidence type="ECO:0000259" key="5">
    <source>
        <dbReference type="Pfam" id="PF13657"/>
    </source>
</evidence>
<comment type="similarity">
    <text evidence="1">Belongs to the HipA Ser/Thr kinase family.</text>
</comment>
<dbReference type="InterPro" id="IPR017508">
    <property type="entry name" value="HipA_N1"/>
</dbReference>
<dbReference type="Pfam" id="PF07804">
    <property type="entry name" value="HipA_C"/>
    <property type="match status" value="1"/>
</dbReference>
<sequence length="422" mass="47594">MTKQIEKVEGLNIQLHGIDVAVIAHYAGGKNILTFNPDFAAIPEHQRPVFTLRQLLDPAYLNKPQIRTDKIPPVLSNLLPEGALRELTARALRCHTNNEFSILAYLGSNLPGAIIAQPIKAGDLPDWALDQRLSTEPQQIDVKHADTKFSLAGVQMKFSSSHVDGRYHIDQEISEDMWIVKTPSTVHKGVPVNEYTCMKLAEAAGADIPEVRLIELSELEGLPSIRLPDEQYAYGIKRFDRSSAGRIHTEDFAQVFGLYPSDKYQKVNYEQLGNVLYRTSAERLKDIQQMARRLLINILLGNGDAHLKNWTLVYGDKQSPRLSPLYDVVFTAPYIEHDSLALNMAGTKQWFEITMEHFETWADKVGAPWVAIKPHLLDVMSIAREQWPQLLAGLPMIDEQQEALKQHWQQLHGDFAILLGGL</sequence>
<evidence type="ECO:0000256" key="2">
    <source>
        <dbReference type="ARBA" id="ARBA00022679"/>
    </source>
</evidence>
<dbReference type="InterPro" id="IPR012893">
    <property type="entry name" value="HipA-like_C"/>
</dbReference>
<dbReference type="Gene3D" id="1.10.1070.20">
    <property type="match status" value="1"/>
</dbReference>
<dbReference type="RefSeq" id="WP_289960686.1">
    <property type="nucleotide sequence ID" value="NZ_JAUEOZ010000001.1"/>
</dbReference>
<dbReference type="InterPro" id="IPR052028">
    <property type="entry name" value="HipA_Ser/Thr_kinase"/>
</dbReference>
<dbReference type="NCBIfam" id="TIGR03071">
    <property type="entry name" value="couple_hipA"/>
    <property type="match status" value="1"/>
</dbReference>
<reference evidence="6" key="1">
    <citation type="submission" date="2024-05" db="EMBL/GenBank/DDBJ databases">
        <title>Genome Sequences of Four Agar- Degrading Marine Bacteria.</title>
        <authorList>
            <person name="Phillips E.K."/>
            <person name="Shaffer J.C."/>
            <person name="Henson M.W."/>
            <person name="Temperton B."/>
            <person name="Thrash C.J."/>
            <person name="Martin M.O."/>
        </authorList>
    </citation>
    <scope>NUCLEOTIDE SEQUENCE</scope>
    <source>
        <strain evidence="6">EKP203</strain>
    </source>
</reference>
<organism evidence="6 7">
    <name type="scientific">Vibrio agarivorans</name>
    <dbReference type="NCBI Taxonomy" id="153622"/>
    <lineage>
        <taxon>Bacteria</taxon>
        <taxon>Pseudomonadati</taxon>
        <taxon>Pseudomonadota</taxon>
        <taxon>Gammaproteobacteria</taxon>
        <taxon>Vibrionales</taxon>
        <taxon>Vibrionaceae</taxon>
        <taxon>Vibrio</taxon>
    </lineage>
</organism>
<dbReference type="Proteomes" id="UP001169719">
    <property type="component" value="Unassembled WGS sequence"/>
</dbReference>
<keyword evidence="3" id="KW-0418">Kinase</keyword>
<gene>
    <name evidence="6" type="ORF">QWJ08_03410</name>
</gene>
<evidence type="ECO:0000259" key="4">
    <source>
        <dbReference type="Pfam" id="PF07804"/>
    </source>
</evidence>
<evidence type="ECO:0000256" key="1">
    <source>
        <dbReference type="ARBA" id="ARBA00010164"/>
    </source>
</evidence>
<dbReference type="PANTHER" id="PTHR37419">
    <property type="entry name" value="SERINE/THREONINE-PROTEIN KINASE TOXIN HIPA"/>
    <property type="match status" value="1"/>
</dbReference>
<keyword evidence="7" id="KW-1185">Reference proteome</keyword>
<comment type="caution">
    <text evidence="6">The sequence shown here is derived from an EMBL/GenBank/DDBJ whole genome shotgun (WGS) entry which is preliminary data.</text>
</comment>
<accession>A0ABT7XXD6</accession>
<protein>
    <submittedName>
        <fullName evidence="6">Type II toxin-antitoxin system HipA family toxin</fullName>
    </submittedName>
</protein>
<feature type="domain" description="HipA N-terminal subdomain 1" evidence="5">
    <location>
        <begin position="11"/>
        <end position="115"/>
    </location>
</feature>
<feature type="domain" description="HipA-like C-terminal" evidence="4">
    <location>
        <begin position="149"/>
        <end position="387"/>
    </location>
</feature>
<dbReference type="Pfam" id="PF13657">
    <property type="entry name" value="Couple_hipA"/>
    <property type="match status" value="1"/>
</dbReference>
<keyword evidence="2" id="KW-0808">Transferase</keyword>
<dbReference type="EMBL" id="JAUEOZ010000001">
    <property type="protein sequence ID" value="MDN2480446.1"/>
    <property type="molecule type" value="Genomic_DNA"/>
</dbReference>
<proteinExistence type="inferred from homology"/>
<evidence type="ECO:0000313" key="7">
    <source>
        <dbReference type="Proteomes" id="UP001169719"/>
    </source>
</evidence>
<evidence type="ECO:0000256" key="3">
    <source>
        <dbReference type="ARBA" id="ARBA00022777"/>
    </source>
</evidence>
<name>A0ABT7XXD6_9VIBR</name>